<dbReference type="Proteomes" id="UP000015381">
    <property type="component" value="Plasmid pHTIA"/>
</dbReference>
<feature type="domain" description="Non-reducing end beta-L-arabinofuranosidase-like GH127 middle" evidence="3">
    <location>
        <begin position="463"/>
        <end position="559"/>
    </location>
</feature>
<dbReference type="AlphaFoldDB" id="S6CVA6"/>
<dbReference type="InterPro" id="IPR012878">
    <property type="entry name" value="Beta-AFase-like_GH127_cat"/>
</dbReference>
<dbReference type="EMBL" id="HF571521">
    <property type="protein sequence ID" value="CCQ35004.1"/>
    <property type="molecule type" value="Genomic_DNA"/>
</dbReference>
<evidence type="ECO:0000259" key="2">
    <source>
        <dbReference type="Pfam" id="PF07944"/>
    </source>
</evidence>
<evidence type="ECO:0008006" key="7">
    <source>
        <dbReference type="Google" id="ProtNLM"/>
    </source>
</evidence>
<proteinExistence type="predicted"/>
<evidence type="ECO:0000259" key="4">
    <source>
        <dbReference type="Pfam" id="PF20737"/>
    </source>
</evidence>
<sequence>MSVMFEQRTHLSIGDVTIDDGFWSPRRDVNRTETVEYQYEQLEEAGSLDNFRRVSAGERGDHNGMWFQDSDAYKWIEAASYVLTSRDDPDLESRVDEVIDLIAAAQDADGYLNTYFDLEVPDKRWTNLNTMHELYCGGHLIEAAVAHYRATGKETLLDVARAFADHVDRMFPEQIDGAPGHQEIELALMKLAAVTDEDRYRDLAAYFVDVRGNTDRYEWEDAHRDDIATLDEWEGDEGGANADGEDGGADADSEDGGDADGEDGEDDEDDSADEQWADAEVKPYDASYNQAHAPLRDQEAVEGHAVRAVYYFAGATDVAAETGDDDLLAHLDSLWENMTQRRMYVTGGIGSQHPGERFTRDYHLPNDTAYAETCAAIGSVFWNQRMFEATGDAKYTDLIEWTLYNAVLPGVDLNGTEFFYDNPLASDGDSHREGWFECACCPPNLARLLASLERYLYATDDEGVYVNQYVGGTAELSVAGSAVSISQDSDLPWDGTVTLDVETAEPTAFDLRLRVPGWAEEVSVAVDGKDVETAVDIADAPTYVTLDREWDEAEVSVEFGMSVEVLEAHPAVAADAGRVALTRGPLVYAIESVDHDRPLHHYAIDPTNDFEATHREDLFDGMTVLDGEATVPSLEGWDGKLYRPAVETETENASITVVPYYAWDNREPGAMRVWIRTS</sequence>
<dbReference type="Pfam" id="PF20736">
    <property type="entry name" value="Glyco_hydro127M"/>
    <property type="match status" value="1"/>
</dbReference>
<gene>
    <name evidence="5" type="ORF">HTIA_p2902</name>
</gene>
<feature type="region of interest" description="Disordered" evidence="1">
    <location>
        <begin position="232"/>
        <end position="274"/>
    </location>
</feature>
<name>S6CVA6_9EURY</name>
<dbReference type="InterPro" id="IPR008928">
    <property type="entry name" value="6-hairpin_glycosidase_sf"/>
</dbReference>
<accession>S6CVA6</accession>
<reference evidence="5 6" key="1">
    <citation type="journal article" date="2014" name="Environ. Microbiol.">
        <title>Halorhabdus tiamatea: proteogenomics and glycosidase activity measurements identify the first cultivated euryarchaeon from a deep-sea anoxic brine lake as potential polysaccharide degrader.</title>
        <authorList>
            <person name="Werner J."/>
            <person name="Ferrer M."/>
            <person name="Michel G."/>
            <person name="Mann A.J."/>
            <person name="Huang S."/>
            <person name="Juarez S."/>
            <person name="Ciordia S."/>
            <person name="Albar J.P."/>
            <person name="Alcaide M."/>
            <person name="La Cono V."/>
            <person name="Yakimov M.M."/>
            <person name="Antunes A."/>
            <person name="Taborda M."/>
            <person name="Da Costa M.S."/>
            <person name="Amann R.I."/>
            <person name="Gloeckner F.O."/>
            <person name="Golyshina O.V."/>
            <person name="Golyshin P.N."/>
            <person name="Teeling H."/>
        </authorList>
    </citation>
    <scope>NUCLEOTIDE SEQUENCE [LARGE SCALE GENOMIC DNA]</scope>
    <source>
        <strain evidence="6">SARL4B</strain>
        <plasmid evidence="5">pHTIA</plasmid>
    </source>
</reference>
<keyword evidence="6" id="KW-1185">Reference proteome</keyword>
<feature type="domain" description="Non-reducing end beta-L-arabinofuranosidase-like GH127 C-terminal" evidence="4">
    <location>
        <begin position="563"/>
        <end position="676"/>
    </location>
</feature>
<keyword evidence="5" id="KW-0614">Plasmid</keyword>
<feature type="domain" description="Non-reducing end beta-L-arabinofuranosidase-like GH127 catalytic" evidence="2">
    <location>
        <begin position="15"/>
        <end position="453"/>
    </location>
</feature>
<dbReference type="PANTHER" id="PTHR43465:SF2">
    <property type="entry name" value="DUF1680 DOMAIN PROTEIN (AFU_ORTHOLOGUE AFUA_1G08910)"/>
    <property type="match status" value="1"/>
</dbReference>
<dbReference type="GO" id="GO:0005975">
    <property type="term" value="P:carbohydrate metabolic process"/>
    <property type="evidence" value="ECO:0007669"/>
    <property type="project" value="InterPro"/>
</dbReference>
<evidence type="ECO:0000259" key="3">
    <source>
        <dbReference type="Pfam" id="PF20736"/>
    </source>
</evidence>
<dbReference type="SUPFAM" id="SSF48208">
    <property type="entry name" value="Six-hairpin glycosidases"/>
    <property type="match status" value="1"/>
</dbReference>
<dbReference type="Pfam" id="PF20737">
    <property type="entry name" value="Glyco_hydro127C"/>
    <property type="match status" value="1"/>
</dbReference>
<dbReference type="InterPro" id="IPR049049">
    <property type="entry name" value="Beta-AFase-like_GH127_C"/>
</dbReference>
<dbReference type="InterPro" id="IPR049174">
    <property type="entry name" value="Beta-AFase-like"/>
</dbReference>
<dbReference type="KEGG" id="hti:HTIA_p2902"/>
<dbReference type="PATRIC" id="fig|1033806.12.peg.2893"/>
<evidence type="ECO:0000313" key="5">
    <source>
        <dbReference type="EMBL" id="CCQ35004.1"/>
    </source>
</evidence>
<dbReference type="InterPro" id="IPR049046">
    <property type="entry name" value="Beta-AFase-like_GH127_middle"/>
</dbReference>
<dbReference type="Pfam" id="PF07944">
    <property type="entry name" value="Beta-AFase-like_GH127_cat"/>
    <property type="match status" value="1"/>
</dbReference>
<evidence type="ECO:0000313" key="6">
    <source>
        <dbReference type="Proteomes" id="UP000015381"/>
    </source>
</evidence>
<protein>
    <recommendedName>
        <fullName evidence="7">Glycoside hydrolase family 127 protein</fullName>
    </recommendedName>
</protein>
<geneLocation type="plasmid" evidence="5 6">
    <name>pHTIA</name>
</geneLocation>
<dbReference type="PANTHER" id="PTHR43465">
    <property type="entry name" value="DUF1680 DOMAIN PROTEIN (AFU_ORTHOLOGUE AFUA_1G08910)"/>
    <property type="match status" value="1"/>
</dbReference>
<evidence type="ECO:0000256" key="1">
    <source>
        <dbReference type="SAM" id="MobiDB-lite"/>
    </source>
</evidence>
<dbReference type="HOGENOM" id="CLU_013148_1_0_2"/>
<organism evidence="5 6">
    <name type="scientific">Halorhabdus tiamatea SARL4B</name>
    <dbReference type="NCBI Taxonomy" id="1033806"/>
    <lineage>
        <taxon>Archaea</taxon>
        <taxon>Methanobacteriati</taxon>
        <taxon>Methanobacteriota</taxon>
        <taxon>Stenosarchaea group</taxon>
        <taxon>Halobacteria</taxon>
        <taxon>Halobacteriales</taxon>
        <taxon>Haloarculaceae</taxon>
        <taxon>Halorhabdus</taxon>
    </lineage>
</organism>